<sequence>MYTTIDFQTLAEQLKTAGTRRRVAVARPGDEHTKEVIMRSLQEGLADFLLVADEQSREAADGIMNISPRHVTVFYEKDDVATARKAVSLVKSGDADVLMKGTLNTDVLLRAVLDKENGIMEKGSVLSHITAAEIPAYKKLLLFSDAAVIPRPTTEQFEAIIRYTTDVFRKISNGIPNVALIHCTEKTSEKFTHTISYAEIMKRAGENAYGNISVGGPMDVKTACDAESGKIKGISSPVAGNADILIFPNIEAGNVFYKTITVFGNALTAGMLCGTTAPVVVASRADSSESKFSSLILACATADKK</sequence>
<gene>
    <name evidence="5" type="ORF">HPS54_06745</name>
</gene>
<keyword evidence="6" id="KW-1185">Reference proteome</keyword>
<dbReference type="Proteomes" id="UP000820977">
    <property type="component" value="Unassembled WGS sequence"/>
</dbReference>
<dbReference type="PIRSF" id="PIRSF000428">
    <property type="entry name" value="P_Ac_trans"/>
    <property type="match status" value="1"/>
</dbReference>
<proteinExistence type="inferred from homology"/>
<keyword evidence="3" id="KW-0012">Acyltransferase</keyword>
<dbReference type="EMBL" id="JABKKJ010000008">
    <property type="protein sequence ID" value="NPE25215.1"/>
    <property type="molecule type" value="Genomic_DNA"/>
</dbReference>
<dbReference type="Pfam" id="PF01515">
    <property type="entry name" value="PTA_PTB"/>
    <property type="match status" value="1"/>
</dbReference>
<evidence type="ECO:0000259" key="4">
    <source>
        <dbReference type="Pfam" id="PF01515"/>
    </source>
</evidence>
<protein>
    <submittedName>
        <fullName evidence="5">Phosphate butyryltransferase</fullName>
    </submittedName>
</protein>
<evidence type="ECO:0000256" key="2">
    <source>
        <dbReference type="ARBA" id="ARBA00022679"/>
    </source>
</evidence>
<comment type="caution">
    <text evidence="5">The sequence shown here is derived from an EMBL/GenBank/DDBJ whole genome shotgun (WGS) entry which is preliminary data.</text>
</comment>
<dbReference type="SUPFAM" id="SSF53659">
    <property type="entry name" value="Isocitrate/Isopropylmalate dehydrogenase-like"/>
    <property type="match status" value="1"/>
</dbReference>
<keyword evidence="2" id="KW-0808">Transferase</keyword>
<dbReference type="PANTHER" id="PTHR43356">
    <property type="entry name" value="PHOSPHATE ACETYLTRANSFERASE"/>
    <property type="match status" value="1"/>
</dbReference>
<organism evidence="5 6">
    <name type="scientific">Xylanibacter caecicola</name>
    <dbReference type="NCBI Taxonomy" id="2736294"/>
    <lineage>
        <taxon>Bacteria</taxon>
        <taxon>Pseudomonadati</taxon>
        <taxon>Bacteroidota</taxon>
        <taxon>Bacteroidia</taxon>
        <taxon>Bacteroidales</taxon>
        <taxon>Prevotellaceae</taxon>
        <taxon>Xylanibacter</taxon>
    </lineage>
</organism>
<feature type="domain" description="Phosphate acetyl/butaryl transferase" evidence="4">
    <location>
        <begin position="83"/>
        <end position="298"/>
    </location>
</feature>
<dbReference type="PANTHER" id="PTHR43356:SF2">
    <property type="entry name" value="PHOSPHATE ACETYLTRANSFERASE"/>
    <property type="match status" value="1"/>
</dbReference>
<evidence type="ECO:0000256" key="1">
    <source>
        <dbReference type="ARBA" id="ARBA00005656"/>
    </source>
</evidence>
<dbReference type="InterPro" id="IPR002505">
    <property type="entry name" value="PTA_PTB"/>
</dbReference>
<accession>A0ABX2B4Q5</accession>
<evidence type="ECO:0000313" key="6">
    <source>
        <dbReference type="Proteomes" id="UP000820977"/>
    </source>
</evidence>
<evidence type="ECO:0000256" key="3">
    <source>
        <dbReference type="ARBA" id="ARBA00023315"/>
    </source>
</evidence>
<dbReference type="InterPro" id="IPR050500">
    <property type="entry name" value="Phos_Acetyltrans/Butyryltrans"/>
</dbReference>
<dbReference type="InterPro" id="IPR012147">
    <property type="entry name" value="P_Ac_Bu_trans"/>
</dbReference>
<evidence type="ECO:0000313" key="5">
    <source>
        <dbReference type="EMBL" id="NPE25215.1"/>
    </source>
</evidence>
<comment type="similarity">
    <text evidence="1">Belongs to the phosphate acetyltransferase and butyryltransferase family.</text>
</comment>
<dbReference type="RefSeq" id="WP_172344704.1">
    <property type="nucleotide sequence ID" value="NZ_CASYYZ010000009.1"/>
</dbReference>
<reference evidence="5 6" key="1">
    <citation type="submission" date="2020-05" db="EMBL/GenBank/DDBJ databases">
        <title>Distinct polysaccharide utilization as determinants for interspecies competition between intestinal Prevotella spp.</title>
        <authorList>
            <person name="Galvez E.J.C."/>
            <person name="Iljazovic A."/>
            <person name="Strowig T."/>
        </authorList>
    </citation>
    <scope>NUCLEOTIDE SEQUENCE [LARGE SCALE GENOMIC DNA]</scope>
    <source>
        <strain evidence="5 6">PCHR</strain>
    </source>
</reference>
<dbReference type="Gene3D" id="3.40.718.10">
    <property type="entry name" value="Isopropylmalate Dehydrogenase"/>
    <property type="match status" value="1"/>
</dbReference>
<name>A0ABX2B4Q5_9BACT</name>